<reference evidence="1 2" key="1">
    <citation type="submission" date="2021-06" db="EMBL/GenBank/DDBJ databases">
        <title>Caerostris darwini draft genome.</title>
        <authorList>
            <person name="Kono N."/>
            <person name="Arakawa K."/>
        </authorList>
    </citation>
    <scope>NUCLEOTIDE SEQUENCE [LARGE SCALE GENOMIC DNA]</scope>
</reference>
<keyword evidence="2" id="KW-1185">Reference proteome</keyword>
<comment type="caution">
    <text evidence="1">The sequence shown here is derived from an EMBL/GenBank/DDBJ whole genome shotgun (WGS) entry which is preliminary data.</text>
</comment>
<gene>
    <name evidence="1" type="primary">AVEN_7276_1</name>
    <name evidence="1" type="ORF">CDAR_483311</name>
</gene>
<protein>
    <submittedName>
        <fullName evidence="1">Lig_chan-Glu_bd domain-containing protein</fullName>
    </submittedName>
</protein>
<organism evidence="1 2">
    <name type="scientific">Caerostris darwini</name>
    <dbReference type="NCBI Taxonomy" id="1538125"/>
    <lineage>
        <taxon>Eukaryota</taxon>
        <taxon>Metazoa</taxon>
        <taxon>Ecdysozoa</taxon>
        <taxon>Arthropoda</taxon>
        <taxon>Chelicerata</taxon>
        <taxon>Arachnida</taxon>
        <taxon>Araneae</taxon>
        <taxon>Araneomorphae</taxon>
        <taxon>Entelegynae</taxon>
        <taxon>Araneoidea</taxon>
        <taxon>Araneidae</taxon>
        <taxon>Caerostris</taxon>
    </lineage>
</organism>
<sequence>MKFNVSGNLSSLLFEAGVSIASVAADAVDRYPWPEKYALHPPFDGYILAADLSEEALLTLLQSLKEKYLFGPENSWIIVVNDCFDANKIISEFEEGERVAIASLAATESITCKLPSSKTDVKIWSLHSVGNGSVVFEEKDFWNTWNDSISDANQLFEKPFLNFRGRVLRITLLGVRQ</sequence>
<dbReference type="AlphaFoldDB" id="A0AAV4SFW0"/>
<accession>A0AAV4SFW0</accession>
<name>A0AAV4SFW0_9ARAC</name>
<dbReference type="Proteomes" id="UP001054837">
    <property type="component" value="Unassembled WGS sequence"/>
</dbReference>
<proteinExistence type="predicted"/>
<evidence type="ECO:0000313" key="2">
    <source>
        <dbReference type="Proteomes" id="UP001054837"/>
    </source>
</evidence>
<evidence type="ECO:0000313" key="1">
    <source>
        <dbReference type="EMBL" id="GIY33278.1"/>
    </source>
</evidence>
<dbReference type="EMBL" id="BPLQ01007921">
    <property type="protein sequence ID" value="GIY33278.1"/>
    <property type="molecule type" value="Genomic_DNA"/>
</dbReference>